<dbReference type="EMBL" id="JBEXAE010000001">
    <property type="protein sequence ID" value="MET6989119.1"/>
    <property type="molecule type" value="Genomic_DNA"/>
</dbReference>
<sequence length="187" mass="21689">MTKTKFYPSIWQTIPYSFDVIDQWDAEGKRTKDLVLKSNIASKQGVSEMTLNIIKLSAIGKDGKEHFIEDFPIRAKLTIKGLHTGHFVRSKSAIQLNPGEYTSFRFYLDKTDNSFVYTDRTSEPVYRFDHLDFEIEDGLEVQGDEAREVILRFDFEPYALTGILKSIQQLFKKSKWFTTKLVHSFGN</sequence>
<reference evidence="1 2" key="1">
    <citation type="submission" date="2024-07" db="EMBL/GenBank/DDBJ databases">
        <title>The genome sequence of type strain Sediminicola arcticus GDMCC 1.2805.</title>
        <authorList>
            <person name="Liu Y."/>
        </authorList>
    </citation>
    <scope>NUCLEOTIDE SEQUENCE [LARGE SCALE GENOMIC DNA]</scope>
    <source>
        <strain evidence="1 2">GDMCC 1.2805</strain>
    </source>
</reference>
<gene>
    <name evidence="1" type="ORF">ABXZ36_00495</name>
</gene>
<protein>
    <submittedName>
        <fullName evidence="1">Uncharacterized protein</fullName>
    </submittedName>
</protein>
<organism evidence="1 2">
    <name type="scientific">Sediminicola arcticus</name>
    <dbReference type="NCBI Taxonomy" id="1574308"/>
    <lineage>
        <taxon>Bacteria</taxon>
        <taxon>Pseudomonadati</taxon>
        <taxon>Bacteroidota</taxon>
        <taxon>Flavobacteriia</taxon>
        <taxon>Flavobacteriales</taxon>
        <taxon>Flavobacteriaceae</taxon>
        <taxon>Sediminicola</taxon>
    </lineage>
</organism>
<accession>A0ABV2SPN6</accession>
<proteinExistence type="predicted"/>
<name>A0ABV2SPN6_9FLAO</name>
<keyword evidence="2" id="KW-1185">Reference proteome</keyword>
<comment type="caution">
    <text evidence="1">The sequence shown here is derived from an EMBL/GenBank/DDBJ whole genome shotgun (WGS) entry which is preliminary data.</text>
</comment>
<dbReference type="Proteomes" id="UP001549799">
    <property type="component" value="Unassembled WGS sequence"/>
</dbReference>
<evidence type="ECO:0000313" key="1">
    <source>
        <dbReference type="EMBL" id="MET6989119.1"/>
    </source>
</evidence>
<dbReference type="RefSeq" id="WP_354613488.1">
    <property type="nucleotide sequence ID" value="NZ_JBEXAE010000001.1"/>
</dbReference>
<evidence type="ECO:0000313" key="2">
    <source>
        <dbReference type="Proteomes" id="UP001549799"/>
    </source>
</evidence>